<dbReference type="Proteomes" id="UP001058003">
    <property type="component" value="Chromosome"/>
</dbReference>
<reference evidence="1" key="1">
    <citation type="submission" date="2021-04" db="EMBL/GenBank/DDBJ databases">
        <title>Dactylosporangium aurantiacum NRRL B-8018 full assembly.</title>
        <authorList>
            <person name="Hartkoorn R.C."/>
            <person name="Beaudoing E."/>
            <person name="Hot D."/>
        </authorList>
    </citation>
    <scope>NUCLEOTIDE SEQUENCE</scope>
    <source>
        <strain evidence="1">NRRL B-8018</strain>
    </source>
</reference>
<dbReference type="Pfam" id="PF19086">
    <property type="entry name" value="Terpene_syn_C_2"/>
    <property type="match status" value="1"/>
</dbReference>
<keyword evidence="2" id="KW-1185">Reference proteome</keyword>
<dbReference type="OrthoDB" id="4183143at2"/>
<name>A0A9Q9MGM0_9ACTN</name>
<dbReference type="EMBL" id="CP073767">
    <property type="protein sequence ID" value="UWZ58433.1"/>
    <property type="molecule type" value="Genomic_DNA"/>
</dbReference>
<protein>
    <recommendedName>
        <fullName evidence="3">Terpene synthase</fullName>
    </recommendedName>
</protein>
<gene>
    <name evidence="1" type="ORF">Daura_20995</name>
</gene>
<dbReference type="Gene3D" id="1.10.600.10">
    <property type="entry name" value="Farnesyl Diphosphate Synthase"/>
    <property type="match status" value="1"/>
</dbReference>
<accession>A0A9Q9MGM0</accession>
<dbReference type="RefSeq" id="WP_033366402.1">
    <property type="nucleotide sequence ID" value="NZ_CP073767.1"/>
</dbReference>
<sequence length="342" mass="37467">MPDSSPPPTGRHLYLPELPRLIPVAYHANAVQLETASNNWVRRFLGDCFAGEEELLRFLRQRNGLYGPLTVPEGEPAKVLCVSDWYQLVNAIEAIGAGSLLGGVVAGVKDGAGAGQPGSAYLDAARDLFGRIVVGLSQAQRQRLDQGLAALHAEVVSPVPALPSTDVPDLDTCLDRRAARMRYRVLGLLTEFAAEVDMTPFIGAHEFQQLHAHACRQMIIVSDLLSYRTAQRKTTPMNAVRLLNERDGLPLQDAVDRLCALVEHHERAYIAARSRILASPLGNHPDTRVYLVGMDHLVAGSQEFAYITPRHFGDGAVWDGTRSGWYSVDEPVTRLHGTDDHS</sequence>
<evidence type="ECO:0000313" key="2">
    <source>
        <dbReference type="Proteomes" id="UP001058003"/>
    </source>
</evidence>
<dbReference type="SUPFAM" id="SSF48576">
    <property type="entry name" value="Terpenoid synthases"/>
    <property type="match status" value="1"/>
</dbReference>
<dbReference type="KEGG" id="daur:Daura_20995"/>
<evidence type="ECO:0000313" key="1">
    <source>
        <dbReference type="EMBL" id="UWZ58433.1"/>
    </source>
</evidence>
<dbReference type="AlphaFoldDB" id="A0A9Q9MGM0"/>
<proteinExistence type="predicted"/>
<organism evidence="1 2">
    <name type="scientific">Dactylosporangium aurantiacum</name>
    <dbReference type="NCBI Taxonomy" id="35754"/>
    <lineage>
        <taxon>Bacteria</taxon>
        <taxon>Bacillati</taxon>
        <taxon>Actinomycetota</taxon>
        <taxon>Actinomycetes</taxon>
        <taxon>Micromonosporales</taxon>
        <taxon>Micromonosporaceae</taxon>
        <taxon>Dactylosporangium</taxon>
    </lineage>
</organism>
<evidence type="ECO:0008006" key="3">
    <source>
        <dbReference type="Google" id="ProtNLM"/>
    </source>
</evidence>
<dbReference type="InterPro" id="IPR008949">
    <property type="entry name" value="Isoprenoid_synthase_dom_sf"/>
</dbReference>